<organism evidence="1 2">
    <name type="scientific">Naganishia adeliensis</name>
    <dbReference type="NCBI Taxonomy" id="92952"/>
    <lineage>
        <taxon>Eukaryota</taxon>
        <taxon>Fungi</taxon>
        <taxon>Dikarya</taxon>
        <taxon>Basidiomycota</taxon>
        <taxon>Agaricomycotina</taxon>
        <taxon>Tremellomycetes</taxon>
        <taxon>Filobasidiales</taxon>
        <taxon>Filobasidiaceae</taxon>
        <taxon>Naganishia</taxon>
    </lineage>
</organism>
<dbReference type="Proteomes" id="UP001230649">
    <property type="component" value="Unassembled WGS sequence"/>
</dbReference>
<sequence length="341" mass="37812">MSQFIAQTLKNIPGVDPRLAQRAQAFSALNDGPAETAARLAGLVQKDQAKDDSPFYTGNFGQVLPDSGHPLNIGGIPYQGDTMLLEKQQAFDRSKIQERIVHPCGWAAFGKFVVTKDVSHLTKASFLSTVGKETPIFCRLSTVTYGREYPDEARNPRGHAVKFYTEDGNYDLVGLNFPVFFVRDPFQGPDNIRSQQRHPKSFLLDYNGWFDFLANVPESNHAGLMLLSDHATPVSPHVPYRLPPRVALVESTPPEPSPPVRAVSNGGYPSTFASSWLRRAETPKPKKKLESDENVTASSATLINGAHQYERQHARSEEMGSLAYVTTPTLKYNKQVTSKEH</sequence>
<protein>
    <submittedName>
        <fullName evidence="1">Uncharacterized protein</fullName>
    </submittedName>
</protein>
<dbReference type="EMBL" id="JASBWS010000187">
    <property type="protein sequence ID" value="KAJ9091935.1"/>
    <property type="molecule type" value="Genomic_DNA"/>
</dbReference>
<proteinExistence type="predicted"/>
<reference evidence="1" key="1">
    <citation type="submission" date="2023-04" db="EMBL/GenBank/DDBJ databases">
        <title>Draft Genome sequencing of Naganishia species isolated from polar environments using Oxford Nanopore Technology.</title>
        <authorList>
            <person name="Leo P."/>
            <person name="Venkateswaran K."/>
        </authorList>
    </citation>
    <scope>NUCLEOTIDE SEQUENCE</scope>
    <source>
        <strain evidence="1">MNA-CCFEE 5262</strain>
    </source>
</reference>
<keyword evidence="2" id="KW-1185">Reference proteome</keyword>
<evidence type="ECO:0000313" key="1">
    <source>
        <dbReference type="EMBL" id="KAJ9091935.1"/>
    </source>
</evidence>
<gene>
    <name evidence="1" type="ORF">QFC20_007501</name>
</gene>
<name>A0ACC2UZ39_9TREE</name>
<accession>A0ACC2UZ39</accession>
<evidence type="ECO:0000313" key="2">
    <source>
        <dbReference type="Proteomes" id="UP001230649"/>
    </source>
</evidence>
<comment type="caution">
    <text evidence="1">The sequence shown here is derived from an EMBL/GenBank/DDBJ whole genome shotgun (WGS) entry which is preliminary data.</text>
</comment>